<protein>
    <recommendedName>
        <fullName evidence="7">2OGFeDO JBP1/TET oxygenase domain-containing protein</fullName>
    </recommendedName>
</protein>
<accession>A0A397G649</accession>
<dbReference type="STRING" id="1348612.A0A397G649"/>
<feature type="compositionally biased region" description="Acidic residues" evidence="6">
    <location>
        <begin position="593"/>
        <end position="608"/>
    </location>
</feature>
<feature type="region of interest" description="Disordered" evidence="6">
    <location>
        <begin position="1"/>
        <end position="27"/>
    </location>
</feature>
<dbReference type="GO" id="GO:0046872">
    <property type="term" value="F:metal ion binding"/>
    <property type="evidence" value="ECO:0007669"/>
    <property type="project" value="UniProtKB-KW"/>
</dbReference>
<feature type="region of interest" description="Disordered" evidence="6">
    <location>
        <begin position="593"/>
        <end position="619"/>
    </location>
</feature>
<evidence type="ECO:0000256" key="2">
    <source>
        <dbReference type="ARBA" id="ARBA00022723"/>
    </source>
</evidence>
<feature type="region of interest" description="Disordered" evidence="6">
    <location>
        <begin position="556"/>
        <end position="577"/>
    </location>
</feature>
<evidence type="ECO:0000256" key="1">
    <source>
        <dbReference type="ARBA" id="ARBA00001954"/>
    </source>
</evidence>
<sequence>MNASIVTQNSTAITQTSTTQTSTTATTKTYKRNLRKKIAKKANPSKNINLTRIEEMTQGESEFYDPEKHKIQGETRELTKEETRKYILDQWISEDFLSGDLVSSNHQQSTVFINPRLTFQEKFLEKRRQRLVVRELLNRGVLPPNSIIPGTLTLNFSALSSHHLNIISDAIQKKLYEVDENDDNKSLTPRSTQLIPTSFEFPGKFMDLLELEVFNCTKSTNSSVSKSSLMKSLWKEFALWACFKLAPNYVHKLHHHCCLLWSQTKCVYQHIEAPNQPHEGENIHETFLRNPKDKLYIADETTEEVASGINLEGYYHIFDPQCFKNSFKETIVDYFDLENKTAIEDVRIAVDYYYQHTRTSTSHQSKKFSKNLIEHFGGFTDSNNLPYTTSNTASSHCQEHQKCVQGLIQELQPLSGAVNKYLETSYPALYSKMEKLDLGPNVPKFFGGFPTVSINFNIICQFHRDLKDHRNTLCVVCPLGNFIGGELAFPELKLVIHVKQGQAVAFRSNLLVHGNLPVIIGNRHSVVFYIHKTVIKQTRKFGSLFSDYKLNWSRKKSSQKYSPPKLRSRNSGLKNHRRKRIVTEKEEIIEVIEDDDEAVTKDDYDDNDMETKDNDDNER</sequence>
<dbReference type="Proteomes" id="UP000266861">
    <property type="component" value="Unassembled WGS sequence"/>
</dbReference>
<evidence type="ECO:0000259" key="7">
    <source>
        <dbReference type="Pfam" id="PF12851"/>
    </source>
</evidence>
<comment type="cofactor">
    <cofactor evidence="1">
        <name>Fe(2+)</name>
        <dbReference type="ChEBI" id="CHEBI:29033"/>
    </cofactor>
</comment>
<dbReference type="OrthoDB" id="2442370at2759"/>
<name>A0A397G649_9GLOM</name>
<dbReference type="AlphaFoldDB" id="A0A397G649"/>
<proteinExistence type="predicted"/>
<dbReference type="EMBL" id="PQFF01000550">
    <property type="protein sequence ID" value="RHZ45324.1"/>
    <property type="molecule type" value="Genomic_DNA"/>
</dbReference>
<evidence type="ECO:0000256" key="3">
    <source>
        <dbReference type="ARBA" id="ARBA00022964"/>
    </source>
</evidence>
<dbReference type="GO" id="GO:0051213">
    <property type="term" value="F:dioxygenase activity"/>
    <property type="evidence" value="ECO:0007669"/>
    <property type="project" value="UniProtKB-KW"/>
</dbReference>
<evidence type="ECO:0000256" key="6">
    <source>
        <dbReference type="SAM" id="MobiDB-lite"/>
    </source>
</evidence>
<reference evidence="8 9" key="1">
    <citation type="submission" date="2018-08" db="EMBL/GenBank/DDBJ databases">
        <title>Genome and evolution of the arbuscular mycorrhizal fungus Diversispora epigaea (formerly Glomus versiforme) and its bacterial endosymbionts.</title>
        <authorList>
            <person name="Sun X."/>
            <person name="Fei Z."/>
            <person name="Harrison M."/>
        </authorList>
    </citation>
    <scope>NUCLEOTIDE SEQUENCE [LARGE SCALE GENOMIC DNA]</scope>
    <source>
        <strain evidence="8 9">IT104</strain>
    </source>
</reference>
<keyword evidence="9" id="KW-1185">Reference proteome</keyword>
<evidence type="ECO:0000313" key="9">
    <source>
        <dbReference type="Proteomes" id="UP000266861"/>
    </source>
</evidence>
<dbReference type="InterPro" id="IPR024779">
    <property type="entry name" value="2OGFeDO_JBP1/TET_oxygenase_dom"/>
</dbReference>
<organism evidence="8 9">
    <name type="scientific">Diversispora epigaea</name>
    <dbReference type="NCBI Taxonomy" id="1348612"/>
    <lineage>
        <taxon>Eukaryota</taxon>
        <taxon>Fungi</taxon>
        <taxon>Fungi incertae sedis</taxon>
        <taxon>Mucoromycota</taxon>
        <taxon>Glomeromycotina</taxon>
        <taxon>Glomeromycetes</taxon>
        <taxon>Diversisporales</taxon>
        <taxon>Diversisporaceae</taxon>
        <taxon>Diversispora</taxon>
    </lineage>
</organism>
<evidence type="ECO:0000256" key="5">
    <source>
        <dbReference type="ARBA" id="ARBA00023004"/>
    </source>
</evidence>
<dbReference type="Pfam" id="PF12851">
    <property type="entry name" value="Tet_JBP"/>
    <property type="match status" value="1"/>
</dbReference>
<keyword evidence="3" id="KW-0223">Dioxygenase</keyword>
<feature type="domain" description="2OGFeDO JBP1/TET oxygenase" evidence="7">
    <location>
        <begin position="381"/>
        <end position="532"/>
    </location>
</feature>
<feature type="compositionally biased region" description="Basic and acidic residues" evidence="6">
    <location>
        <begin position="609"/>
        <end position="619"/>
    </location>
</feature>
<keyword evidence="2" id="KW-0479">Metal-binding</keyword>
<evidence type="ECO:0000313" key="8">
    <source>
        <dbReference type="EMBL" id="RHZ45324.1"/>
    </source>
</evidence>
<keyword evidence="5" id="KW-0408">Iron</keyword>
<keyword evidence="4" id="KW-0560">Oxidoreductase</keyword>
<dbReference type="Gene3D" id="3.60.130.30">
    <property type="match status" value="1"/>
</dbReference>
<evidence type="ECO:0000256" key="4">
    <source>
        <dbReference type="ARBA" id="ARBA00023002"/>
    </source>
</evidence>
<gene>
    <name evidence="8" type="ORF">Glove_681g11</name>
</gene>
<comment type="caution">
    <text evidence="8">The sequence shown here is derived from an EMBL/GenBank/DDBJ whole genome shotgun (WGS) entry which is preliminary data.</text>
</comment>
<feature type="compositionally biased region" description="Low complexity" evidence="6">
    <location>
        <begin position="7"/>
        <end position="27"/>
    </location>
</feature>